<comment type="caution">
    <text evidence="9">The sequence shown here is derived from an EMBL/GenBank/DDBJ whole genome shotgun (WGS) entry which is preliminary data.</text>
</comment>
<dbReference type="EMBL" id="WBJZ01000003">
    <property type="protein sequence ID" value="KAB1660229.1"/>
    <property type="molecule type" value="Genomic_DNA"/>
</dbReference>
<accession>A0A7J5BZZ7</accession>
<dbReference type="RefSeq" id="WP_158039329.1">
    <property type="nucleotide sequence ID" value="NZ_JACCFV010000001.1"/>
</dbReference>
<feature type="domain" description="DUF5979" evidence="8">
    <location>
        <begin position="652"/>
        <end position="752"/>
    </location>
</feature>
<dbReference type="InterPro" id="IPR011252">
    <property type="entry name" value="Fibrogen-bd_dom1"/>
</dbReference>
<dbReference type="InterPro" id="IPR008966">
    <property type="entry name" value="Adhesion_dom_sf"/>
</dbReference>
<evidence type="ECO:0000256" key="6">
    <source>
        <dbReference type="SAM" id="Phobius"/>
    </source>
</evidence>
<name>A0A7J5BZZ7_9MICO</name>
<feature type="domain" description="DUF5979" evidence="8">
    <location>
        <begin position="546"/>
        <end position="643"/>
    </location>
</feature>
<dbReference type="InterPro" id="IPR046022">
    <property type="entry name" value="DUF5979"/>
</dbReference>
<evidence type="ECO:0000313" key="9">
    <source>
        <dbReference type="EMBL" id="KAB1660229.1"/>
    </source>
</evidence>
<proteinExistence type="predicted"/>
<keyword evidence="4 7" id="KW-0732">Signal</keyword>
<comment type="subcellular location">
    <subcellularLocation>
        <location evidence="1">Secreted</location>
        <location evidence="1">Cell wall</location>
    </subcellularLocation>
</comment>
<evidence type="ECO:0000259" key="8">
    <source>
        <dbReference type="Pfam" id="PF19407"/>
    </source>
</evidence>
<keyword evidence="3" id="KW-0964">Secreted</keyword>
<feature type="transmembrane region" description="Helical" evidence="6">
    <location>
        <begin position="990"/>
        <end position="1009"/>
    </location>
</feature>
<dbReference type="OrthoDB" id="5056942at2"/>
<dbReference type="Gene3D" id="2.60.40.740">
    <property type="match status" value="1"/>
</dbReference>
<protein>
    <recommendedName>
        <fullName evidence="8">DUF5979 domain-containing protein</fullName>
    </recommendedName>
</protein>
<organism evidence="9 10">
    <name type="scientific">Pseudoclavibacter chungangensis</name>
    <dbReference type="NCBI Taxonomy" id="587635"/>
    <lineage>
        <taxon>Bacteria</taxon>
        <taxon>Bacillati</taxon>
        <taxon>Actinomycetota</taxon>
        <taxon>Actinomycetes</taxon>
        <taxon>Micrococcales</taxon>
        <taxon>Microbacteriaceae</taxon>
        <taxon>Pseudoclavibacter</taxon>
    </lineage>
</organism>
<feature type="signal peptide" evidence="7">
    <location>
        <begin position="1"/>
        <end position="37"/>
    </location>
</feature>
<keyword evidence="6" id="KW-1133">Transmembrane helix</keyword>
<feature type="domain" description="DUF5979" evidence="8">
    <location>
        <begin position="334"/>
        <end position="430"/>
    </location>
</feature>
<keyword evidence="6" id="KW-0812">Transmembrane</keyword>
<evidence type="ECO:0000256" key="7">
    <source>
        <dbReference type="SAM" id="SignalP"/>
    </source>
</evidence>
<dbReference type="AlphaFoldDB" id="A0A7J5BZZ7"/>
<feature type="domain" description="DUF5979" evidence="8">
    <location>
        <begin position="761"/>
        <end position="858"/>
    </location>
</feature>
<evidence type="ECO:0000313" key="10">
    <source>
        <dbReference type="Proteomes" id="UP000467240"/>
    </source>
</evidence>
<keyword evidence="2" id="KW-0134">Cell wall</keyword>
<dbReference type="Pfam" id="PF19407">
    <property type="entry name" value="DUF5979"/>
    <property type="match status" value="6"/>
</dbReference>
<evidence type="ECO:0000256" key="3">
    <source>
        <dbReference type="ARBA" id="ARBA00022525"/>
    </source>
</evidence>
<dbReference type="Proteomes" id="UP000467240">
    <property type="component" value="Unassembled WGS sequence"/>
</dbReference>
<feature type="chain" id="PRO_5029494770" description="DUF5979 domain-containing protein" evidence="7">
    <location>
        <begin position="38"/>
        <end position="1019"/>
    </location>
</feature>
<dbReference type="SUPFAM" id="SSF49401">
    <property type="entry name" value="Bacterial adhesins"/>
    <property type="match status" value="1"/>
</dbReference>
<reference evidence="9 10" key="1">
    <citation type="submission" date="2019-09" db="EMBL/GenBank/DDBJ databases">
        <title>Phylogeny of genus Pseudoclavibacter and closely related genus.</title>
        <authorList>
            <person name="Li Y."/>
        </authorList>
    </citation>
    <scope>NUCLEOTIDE SEQUENCE [LARGE SCALE GENOMIC DNA]</scope>
    <source>
        <strain evidence="9 10">DSM 23821</strain>
    </source>
</reference>
<evidence type="ECO:0000256" key="5">
    <source>
        <dbReference type="ARBA" id="ARBA00023088"/>
    </source>
</evidence>
<dbReference type="Gene3D" id="2.60.40.1280">
    <property type="match status" value="1"/>
</dbReference>
<keyword evidence="10" id="KW-1185">Reference proteome</keyword>
<dbReference type="GO" id="GO:0007155">
    <property type="term" value="P:cell adhesion"/>
    <property type="evidence" value="ECO:0007669"/>
    <property type="project" value="InterPro"/>
</dbReference>
<gene>
    <name evidence="9" type="ORF">F8O01_02535</name>
</gene>
<evidence type="ECO:0000256" key="4">
    <source>
        <dbReference type="ARBA" id="ARBA00022729"/>
    </source>
</evidence>
<evidence type="ECO:0000256" key="1">
    <source>
        <dbReference type="ARBA" id="ARBA00004191"/>
    </source>
</evidence>
<feature type="domain" description="DUF5979" evidence="8">
    <location>
        <begin position="437"/>
        <end position="537"/>
    </location>
</feature>
<evidence type="ECO:0000256" key="2">
    <source>
        <dbReference type="ARBA" id="ARBA00022512"/>
    </source>
</evidence>
<sequence length="1019" mass="103870">MPESDVGSARPGRLFRLVLTLLSAFVLALTGGAIAQAAPPYTTQGTVTNVQFVETTVTAGGSAALTANWSFPNNPTTPAGFTIDLPSGLAGRGDTFTLTAQDSGATIANCVATATQLQCDMDPAYVAANPVNLRGNVNFWVTVTTETTTTTEHTFDFGSNTATVNIQPRPQCTENCDLDWQYRKDGSYIYQNNTIVWYAHVAAPPTGMVGGQDVVVRDTPAGNQTLVVDDSLPRLQRTNVTGPNAAGVEVPSGWQDVPRSEYTVDLDGTIHFTSQAGYFYQVLYITNVADAGASGTYSNTVEFYINGTLDGTSSRDVRYAGGGGTGIGTNVGVVTIEKAVDGTAVNLPADQLFTGTYSVQPPTGDAITGTWSVASGDTWRSPEFPRDSVVTLTEDAPSEPGNVTWSSAFSTNGFTLPGGQITPVTLTNTADVRLTDFTASKSLSGDAAALVPSDATVTLEYSYPSGTGFAAGEGTIELPVDGTTVTSPKIPVGAEVTVTERTPNPVAGAAWGTASISPATFTASDSGSTGTHVSVDNPITQQLGGFTLQKTVTGDGAGLVPAGTRFDVDYAWTASGDRSGNGTVTVTAGGDPASVDGIPVGATVTLSEHTPGAIDGITWLDPRFSENGFTVQDGTVVAIDLDNPTELRTGTLSIAKTITGTDAATALVPADATFTIDYSYPAGNGFAAGSGSLTVSADGTPVTSPALPFGAQVTFTERTPTAVEGLGWGTPVISPATVTIGAGTDVAVTVENPVSETLGGFSLQKSVSGDANGLVPDGTTFTVDYAWTAPDGTTGNGTIDVVAGGDPVEVQGVPGGAVVTLTEHDAAKVDGVKWLDPVFSQNGFTVVAGTTVAIDLDNPTELQHGAFTVKKVVSGSGAVLVPNDTTFTVDYSYPAGEGFEAGSGTLVVAADGTLVQSDPLPYGAVVTLSEATPAAITNGQWTGASFDTTTVTIGDGTVVGVVLTNTIDDVTPPTPTTPPGLAQTGGEWDAALPLGLAAALLLLGAAAVVNTRRARSSNR</sequence>
<feature type="domain" description="DUF5979" evidence="8">
    <location>
        <begin position="867"/>
        <end position="967"/>
    </location>
</feature>
<keyword evidence="6" id="KW-0472">Membrane</keyword>
<keyword evidence="5" id="KW-0572">Peptidoglycan-anchor</keyword>